<protein>
    <submittedName>
        <fullName evidence="1">Uncharacterized protein</fullName>
    </submittedName>
</protein>
<dbReference type="AlphaFoldDB" id="R4K5Y4"/>
<dbReference type="OrthoDB" id="1885865at2"/>
<dbReference type="EMBL" id="CP003261">
    <property type="protein sequence ID" value="AGK97111.1"/>
    <property type="molecule type" value="Genomic_DNA"/>
</dbReference>
<evidence type="ECO:0000313" key="1">
    <source>
        <dbReference type="EMBL" id="AGK97111.1"/>
    </source>
</evidence>
<name>R4K5Y4_CLOPA</name>
<organism evidence="1 2">
    <name type="scientific">Clostridium pasteurianum BC1</name>
    <dbReference type="NCBI Taxonomy" id="86416"/>
    <lineage>
        <taxon>Bacteria</taxon>
        <taxon>Bacillati</taxon>
        <taxon>Bacillota</taxon>
        <taxon>Clostridia</taxon>
        <taxon>Eubacteriales</taxon>
        <taxon>Clostridiaceae</taxon>
        <taxon>Clostridium</taxon>
    </lineage>
</organism>
<dbReference type="KEGG" id="cpas:Clopa_2236"/>
<dbReference type="HOGENOM" id="CLU_996920_0_0_9"/>
<gene>
    <name evidence="1" type="ORF">Clopa_2236</name>
</gene>
<dbReference type="STRING" id="86416.Clopa_2236"/>
<keyword evidence="2" id="KW-1185">Reference proteome</keyword>
<dbReference type="Proteomes" id="UP000013523">
    <property type="component" value="Chromosome"/>
</dbReference>
<dbReference type="eggNOG" id="ENOG502Z8WD">
    <property type="taxonomic scope" value="Bacteria"/>
</dbReference>
<proteinExistence type="predicted"/>
<sequence length="290" mass="34147">MKKINGKELISLIKLTSSKKIGILDNNTINFLAKADKITYTNENLSKYDLILIPNWVYEEVKDSEERVDYLQGLRNKNVDILVINELDYEEISMWKQQYVYKFFLYSCFKIGSLTSFLKKNVERNLPLIELEDYEVWLNLLYNNGFEGKELRNGRIQKKNAGEISICVLAFIISYIYYKQQHSITILSNDRDTYDFINFAKTKLGSDNLIKDAASIPITFKSNDFLIKEIYLNNYLKQSIRLEELLKLRDEKRIKYTKNALDGSIEEHEEVLSNLEFTKILQDKSFNIIF</sequence>
<accession>R4K5Y4</accession>
<reference evidence="1 2" key="1">
    <citation type="submission" date="2012-01" db="EMBL/GenBank/DDBJ databases">
        <title>Complete sequence of chromosome of Clostridium pasteurianum BC1.</title>
        <authorList>
            <consortium name="US DOE Joint Genome Institute"/>
            <person name="Lucas S."/>
            <person name="Han J."/>
            <person name="Lapidus A."/>
            <person name="Cheng J.-F."/>
            <person name="Goodwin L."/>
            <person name="Pitluck S."/>
            <person name="Peters L."/>
            <person name="Mikhailova N."/>
            <person name="Teshima H."/>
            <person name="Detter J.C."/>
            <person name="Han C."/>
            <person name="Tapia R."/>
            <person name="Land M."/>
            <person name="Hauser L."/>
            <person name="Kyrpides N."/>
            <person name="Ivanova N."/>
            <person name="Pagani I."/>
            <person name="Dunn J."/>
            <person name="Taghavi S."/>
            <person name="Francis A."/>
            <person name="van der Lelie D."/>
            <person name="Woyke T."/>
        </authorList>
    </citation>
    <scope>NUCLEOTIDE SEQUENCE [LARGE SCALE GENOMIC DNA]</scope>
    <source>
        <strain evidence="1 2">BC1</strain>
    </source>
</reference>
<dbReference type="RefSeq" id="WP_015615417.1">
    <property type="nucleotide sequence ID" value="NC_021182.1"/>
</dbReference>
<evidence type="ECO:0000313" key="2">
    <source>
        <dbReference type="Proteomes" id="UP000013523"/>
    </source>
</evidence>
<dbReference type="PATRIC" id="fig|86416.3.peg.2213"/>